<sequence length="82" mass="9336">MTCRETTTWDELTRPFPEVEKGGQLGAVRYFVMFAVVGTTVDYATIRVNPALRSYYDSLVNKKNDCLAVTGTDRRNRKLKSI</sequence>
<dbReference type="EMBL" id="JACXVP010000006">
    <property type="protein sequence ID" value="KAG5598376.1"/>
    <property type="molecule type" value="Genomic_DNA"/>
</dbReference>
<accession>A0A9J5YFH7</accession>
<keyword evidence="2" id="KW-1185">Reference proteome</keyword>
<gene>
    <name evidence="1" type="ORF">H5410_029746</name>
</gene>
<evidence type="ECO:0000313" key="1">
    <source>
        <dbReference type="EMBL" id="KAG5598376.1"/>
    </source>
</evidence>
<evidence type="ECO:0000313" key="2">
    <source>
        <dbReference type="Proteomes" id="UP000824120"/>
    </source>
</evidence>
<comment type="caution">
    <text evidence="1">The sequence shown here is derived from an EMBL/GenBank/DDBJ whole genome shotgun (WGS) entry which is preliminary data.</text>
</comment>
<dbReference type="Proteomes" id="UP000824120">
    <property type="component" value="Chromosome 6"/>
</dbReference>
<proteinExistence type="predicted"/>
<name>A0A9J5YFH7_SOLCO</name>
<dbReference type="AlphaFoldDB" id="A0A9J5YFH7"/>
<protein>
    <submittedName>
        <fullName evidence="1">Uncharacterized protein</fullName>
    </submittedName>
</protein>
<organism evidence="1 2">
    <name type="scientific">Solanum commersonii</name>
    <name type="common">Commerson's wild potato</name>
    <name type="synonym">Commerson's nightshade</name>
    <dbReference type="NCBI Taxonomy" id="4109"/>
    <lineage>
        <taxon>Eukaryota</taxon>
        <taxon>Viridiplantae</taxon>
        <taxon>Streptophyta</taxon>
        <taxon>Embryophyta</taxon>
        <taxon>Tracheophyta</taxon>
        <taxon>Spermatophyta</taxon>
        <taxon>Magnoliopsida</taxon>
        <taxon>eudicotyledons</taxon>
        <taxon>Gunneridae</taxon>
        <taxon>Pentapetalae</taxon>
        <taxon>asterids</taxon>
        <taxon>lamiids</taxon>
        <taxon>Solanales</taxon>
        <taxon>Solanaceae</taxon>
        <taxon>Solanoideae</taxon>
        <taxon>Solaneae</taxon>
        <taxon>Solanum</taxon>
    </lineage>
</organism>
<reference evidence="1 2" key="1">
    <citation type="submission" date="2020-09" db="EMBL/GenBank/DDBJ databases">
        <title>De no assembly of potato wild relative species, Solanum commersonii.</title>
        <authorList>
            <person name="Cho K."/>
        </authorList>
    </citation>
    <scope>NUCLEOTIDE SEQUENCE [LARGE SCALE GENOMIC DNA]</scope>
    <source>
        <strain evidence="1">LZ3.2</strain>
        <tissue evidence="1">Leaf</tissue>
    </source>
</reference>
<dbReference type="OrthoDB" id="1913277at2759"/>